<accession>A0A1G2RD07</accession>
<comment type="caution">
    <text evidence="7">The sequence shown here is derived from an EMBL/GenBank/DDBJ whole genome shotgun (WGS) entry which is preliminary data.</text>
</comment>
<dbReference type="PROSITE" id="PS51160">
    <property type="entry name" value="ACYLPHOSPHATASE_3"/>
    <property type="match status" value="1"/>
</dbReference>
<protein>
    <recommendedName>
        <fullName evidence="2 4">acylphosphatase</fullName>
        <ecNumber evidence="2 4">3.6.1.7</ecNumber>
    </recommendedName>
</protein>
<dbReference type="PANTHER" id="PTHR47268">
    <property type="entry name" value="ACYLPHOSPHATASE"/>
    <property type="match status" value="1"/>
</dbReference>
<keyword evidence="4" id="KW-0378">Hydrolase</keyword>
<organism evidence="7 8">
    <name type="scientific">Candidatus Wildermuthbacteria bacterium RIFCSPHIGHO2_12_FULL_40_12</name>
    <dbReference type="NCBI Taxonomy" id="1802457"/>
    <lineage>
        <taxon>Bacteria</taxon>
        <taxon>Candidatus Wildermuthiibacteriota</taxon>
    </lineage>
</organism>
<reference evidence="7 8" key="1">
    <citation type="journal article" date="2016" name="Nat. Commun.">
        <title>Thousands of microbial genomes shed light on interconnected biogeochemical processes in an aquifer system.</title>
        <authorList>
            <person name="Anantharaman K."/>
            <person name="Brown C.T."/>
            <person name="Hug L.A."/>
            <person name="Sharon I."/>
            <person name="Castelle C.J."/>
            <person name="Probst A.J."/>
            <person name="Thomas B.C."/>
            <person name="Singh A."/>
            <person name="Wilkins M.J."/>
            <person name="Karaoz U."/>
            <person name="Brodie E.L."/>
            <person name="Williams K.H."/>
            <person name="Hubbard S.S."/>
            <person name="Banfield J.F."/>
        </authorList>
    </citation>
    <scope>NUCLEOTIDE SEQUENCE [LARGE SCALE GENOMIC DNA]</scope>
</reference>
<dbReference type="Proteomes" id="UP000177078">
    <property type="component" value="Unassembled WGS sequence"/>
</dbReference>
<dbReference type="Pfam" id="PF00708">
    <property type="entry name" value="Acylphosphatase"/>
    <property type="match status" value="1"/>
</dbReference>
<evidence type="ECO:0000313" key="7">
    <source>
        <dbReference type="EMBL" id="OHA70607.1"/>
    </source>
</evidence>
<sequence>MKQVYLLISGFVQGVGYREFVKRQARKLGLTGWVRNLSDNRVEVLAQGQENSLKKLISICEKGPFFSDVKNIAIEWQEPQEQFESFEKRPTG</sequence>
<evidence type="ECO:0000256" key="3">
    <source>
        <dbReference type="ARBA" id="ARBA00047645"/>
    </source>
</evidence>
<dbReference type="SUPFAM" id="SSF54975">
    <property type="entry name" value="Acylphosphatase/BLUF domain-like"/>
    <property type="match status" value="1"/>
</dbReference>
<evidence type="ECO:0000256" key="2">
    <source>
        <dbReference type="ARBA" id="ARBA00012150"/>
    </source>
</evidence>
<dbReference type="PRINTS" id="PR00112">
    <property type="entry name" value="ACYLPHPHTASE"/>
</dbReference>
<dbReference type="PANTHER" id="PTHR47268:SF4">
    <property type="entry name" value="ACYLPHOSPHATASE"/>
    <property type="match status" value="1"/>
</dbReference>
<name>A0A1G2RD07_9BACT</name>
<dbReference type="InterPro" id="IPR020456">
    <property type="entry name" value="Acylphosphatase"/>
</dbReference>
<dbReference type="Gene3D" id="3.30.70.100">
    <property type="match status" value="1"/>
</dbReference>
<evidence type="ECO:0000256" key="1">
    <source>
        <dbReference type="ARBA" id="ARBA00005614"/>
    </source>
</evidence>
<dbReference type="InterPro" id="IPR001792">
    <property type="entry name" value="Acylphosphatase-like_dom"/>
</dbReference>
<dbReference type="EMBL" id="MHUC01000024">
    <property type="protein sequence ID" value="OHA70607.1"/>
    <property type="molecule type" value="Genomic_DNA"/>
</dbReference>
<dbReference type="EC" id="3.6.1.7" evidence="2 4"/>
<dbReference type="AlphaFoldDB" id="A0A1G2RD07"/>
<dbReference type="InterPro" id="IPR036046">
    <property type="entry name" value="Acylphosphatase-like_dom_sf"/>
</dbReference>
<evidence type="ECO:0000256" key="5">
    <source>
        <dbReference type="RuleBase" id="RU004168"/>
    </source>
</evidence>
<evidence type="ECO:0000313" key="8">
    <source>
        <dbReference type="Proteomes" id="UP000177078"/>
    </source>
</evidence>
<comment type="catalytic activity">
    <reaction evidence="3 4">
        <text>an acyl phosphate + H2O = a carboxylate + phosphate + H(+)</text>
        <dbReference type="Rhea" id="RHEA:14965"/>
        <dbReference type="ChEBI" id="CHEBI:15377"/>
        <dbReference type="ChEBI" id="CHEBI:15378"/>
        <dbReference type="ChEBI" id="CHEBI:29067"/>
        <dbReference type="ChEBI" id="CHEBI:43474"/>
        <dbReference type="ChEBI" id="CHEBI:59918"/>
        <dbReference type="EC" id="3.6.1.7"/>
    </reaction>
</comment>
<comment type="similarity">
    <text evidence="1 5">Belongs to the acylphosphatase family.</text>
</comment>
<feature type="domain" description="Acylphosphatase-like" evidence="6">
    <location>
        <begin position="3"/>
        <end position="90"/>
    </location>
</feature>
<evidence type="ECO:0000259" key="6">
    <source>
        <dbReference type="PROSITE" id="PS51160"/>
    </source>
</evidence>
<evidence type="ECO:0000256" key="4">
    <source>
        <dbReference type="PROSITE-ProRule" id="PRU00520"/>
    </source>
</evidence>
<gene>
    <name evidence="7" type="ORF">A3F15_00510</name>
</gene>
<feature type="active site" evidence="4">
    <location>
        <position position="36"/>
    </location>
</feature>
<feature type="active site" evidence="4">
    <location>
        <position position="18"/>
    </location>
</feature>
<dbReference type="STRING" id="1802457.A3F15_00510"/>
<proteinExistence type="inferred from homology"/>
<dbReference type="GO" id="GO:0003998">
    <property type="term" value="F:acylphosphatase activity"/>
    <property type="evidence" value="ECO:0007669"/>
    <property type="project" value="UniProtKB-EC"/>
</dbReference>